<feature type="chain" id="PRO_5014831788" description="Lipoprotein" evidence="1">
    <location>
        <begin position="19"/>
        <end position="108"/>
    </location>
</feature>
<proteinExistence type="predicted"/>
<protein>
    <recommendedName>
        <fullName evidence="4">Lipoprotein</fullName>
    </recommendedName>
</protein>
<keyword evidence="1" id="KW-0732">Signal</keyword>
<keyword evidence="3" id="KW-1185">Reference proteome</keyword>
<accession>A0A2M8VZ09</accession>
<evidence type="ECO:0000256" key="1">
    <source>
        <dbReference type="SAM" id="SignalP"/>
    </source>
</evidence>
<gene>
    <name evidence="2" type="ORF">B0G85_0470</name>
</gene>
<name>A0A2M8VZ09_9BURK</name>
<organism evidence="2 3">
    <name type="scientific">Polynucleobacter brandtiae</name>
    <dbReference type="NCBI Taxonomy" id="1938816"/>
    <lineage>
        <taxon>Bacteria</taxon>
        <taxon>Pseudomonadati</taxon>
        <taxon>Pseudomonadota</taxon>
        <taxon>Betaproteobacteria</taxon>
        <taxon>Burkholderiales</taxon>
        <taxon>Burkholderiaceae</taxon>
        <taxon>Polynucleobacter</taxon>
    </lineage>
</organism>
<sequence length="108" mass="11955">MKLKILIAFSVYALIACAQKPIIWDNPNASQQQLNRDNGECTQSAQIYTPPRVTPQPEGQMVSGRYVAPSWSQQLAATLGNTPGGYSTNQNMYVGCMQSRGYMPRQAR</sequence>
<dbReference type="PROSITE" id="PS51257">
    <property type="entry name" value="PROKAR_LIPOPROTEIN"/>
    <property type="match status" value="1"/>
</dbReference>
<dbReference type="RefSeq" id="WP_100378818.1">
    <property type="nucleotide sequence ID" value="NZ_CBCSBW010000001.1"/>
</dbReference>
<reference evidence="2 3" key="1">
    <citation type="submission" date="2017-11" db="EMBL/GenBank/DDBJ databases">
        <title>Genomic Encyclopedia of Type Strains, Phase III (KMG-III): the genomes of soil and plant-associated and newly described type strains.</title>
        <authorList>
            <person name="Whitman W."/>
        </authorList>
    </citation>
    <scope>NUCLEOTIDE SEQUENCE [LARGE SCALE GENOMIC DNA]</scope>
    <source>
        <strain evidence="2 3">UB-Domo-W1</strain>
    </source>
</reference>
<evidence type="ECO:0000313" key="3">
    <source>
        <dbReference type="Proteomes" id="UP000229366"/>
    </source>
</evidence>
<dbReference type="AlphaFoldDB" id="A0A2M8VZ09"/>
<dbReference type="Proteomes" id="UP000229366">
    <property type="component" value="Unassembled WGS sequence"/>
</dbReference>
<comment type="caution">
    <text evidence="2">The sequence shown here is derived from an EMBL/GenBank/DDBJ whole genome shotgun (WGS) entry which is preliminary data.</text>
</comment>
<feature type="signal peptide" evidence="1">
    <location>
        <begin position="1"/>
        <end position="18"/>
    </location>
</feature>
<evidence type="ECO:0008006" key="4">
    <source>
        <dbReference type="Google" id="ProtNLM"/>
    </source>
</evidence>
<evidence type="ECO:0000313" key="2">
    <source>
        <dbReference type="EMBL" id="PJI83079.1"/>
    </source>
</evidence>
<dbReference type="EMBL" id="PGTX01000001">
    <property type="protein sequence ID" value="PJI83079.1"/>
    <property type="molecule type" value="Genomic_DNA"/>
</dbReference>